<evidence type="ECO:0000256" key="3">
    <source>
        <dbReference type="ARBA" id="ARBA00004496"/>
    </source>
</evidence>
<dbReference type="SUPFAM" id="SSF52728">
    <property type="entry name" value="PTS IIb component"/>
    <property type="match status" value="1"/>
</dbReference>
<dbReference type="InterPro" id="IPR033887">
    <property type="entry name" value="PTS_IIA_man"/>
</dbReference>
<evidence type="ECO:0000256" key="4">
    <source>
        <dbReference type="ARBA" id="ARBA00011738"/>
    </source>
</evidence>
<evidence type="ECO:0000256" key="17">
    <source>
        <dbReference type="ARBA" id="ARBA00030229"/>
    </source>
</evidence>
<keyword evidence="8" id="KW-1003">Cell membrane</keyword>
<dbReference type="AlphaFoldDB" id="A0A2I1M342"/>
<dbReference type="GO" id="GO:0005737">
    <property type="term" value="C:cytoplasm"/>
    <property type="evidence" value="ECO:0007669"/>
    <property type="project" value="UniProtKB-SubCell"/>
</dbReference>
<keyword evidence="10" id="KW-0597">Phosphoprotein</keyword>
<evidence type="ECO:0000256" key="16">
    <source>
        <dbReference type="ARBA" id="ARBA00023757"/>
    </source>
</evidence>
<proteinExistence type="predicted"/>
<keyword evidence="13" id="KW-0598">Phosphotransferase system</keyword>
<dbReference type="GO" id="GO:0009401">
    <property type="term" value="P:phosphoenolpyruvate-dependent sugar phosphotransferase system"/>
    <property type="evidence" value="ECO:0007669"/>
    <property type="project" value="UniProtKB-KW"/>
</dbReference>
<dbReference type="Gene3D" id="3.40.35.10">
    <property type="entry name" value="Phosphotransferase system, sorbose subfamily IIB component"/>
    <property type="match status" value="1"/>
</dbReference>
<dbReference type="PANTHER" id="PTHR33799">
    <property type="entry name" value="PTS PERMEASE-RELATED-RELATED"/>
    <property type="match status" value="1"/>
</dbReference>
<evidence type="ECO:0000259" key="19">
    <source>
        <dbReference type="PROSITE" id="PS51096"/>
    </source>
</evidence>
<evidence type="ECO:0000256" key="7">
    <source>
        <dbReference type="ARBA" id="ARBA00022448"/>
    </source>
</evidence>
<sequence length="340" mass="37204">MVGIILASHGHFAEGIKESAQMIFGEQEKFESAILLPSMGPDDLRSDLEAAIKKIDCDEILFLVDLWGGTPFNQTSNLLEGHEDKWAIVAGMNLPMVIEALSERFTSESSHDIAKAIVGSAKEGVKIKPENLNEASEKVETKASDDDDAQALVDAKKASDGSIPKGTVIGDGKIDIVLARIDTRLLHGQVATSWTKATKPDRIIVVSDAVSKDELRKSMVMEAEPPGVKAHVVPVWKMKEILEDPRFGATRAMLLFEKPQDVLQLIELGGKLDNVNIGSMSYSEGKVNLTTAISMGKNDVETIEKLRENGINFDVRKVPADKRENLDNMLKKAKSELNMN</sequence>
<evidence type="ECO:0000256" key="6">
    <source>
        <dbReference type="ARBA" id="ARBA00021685"/>
    </source>
</evidence>
<dbReference type="Gene3D" id="3.40.50.510">
    <property type="entry name" value="Phosphotransferase system, mannose-type IIA component"/>
    <property type="match status" value="1"/>
</dbReference>
<dbReference type="Proteomes" id="UP000234335">
    <property type="component" value="Unassembled WGS sequence"/>
</dbReference>
<comment type="subcellular location">
    <subcellularLocation>
        <location evidence="2">Cell membrane</location>
    </subcellularLocation>
    <subcellularLocation>
        <location evidence="3">Cytoplasm</location>
    </subcellularLocation>
</comment>
<evidence type="ECO:0000256" key="9">
    <source>
        <dbReference type="ARBA" id="ARBA00022490"/>
    </source>
</evidence>
<evidence type="ECO:0000256" key="12">
    <source>
        <dbReference type="ARBA" id="ARBA00022679"/>
    </source>
</evidence>
<dbReference type="InterPro" id="IPR004720">
    <property type="entry name" value="PTS_IIB_sorbose-sp"/>
</dbReference>
<comment type="caution">
    <text evidence="21">The sequence shown here is derived from an EMBL/GenBank/DDBJ whole genome shotgun (WGS) entry which is preliminary data.</text>
</comment>
<dbReference type="CDD" id="cd00001">
    <property type="entry name" value="PTS_IIB_man"/>
    <property type="match status" value="1"/>
</dbReference>
<dbReference type="GO" id="GO:0016301">
    <property type="term" value="F:kinase activity"/>
    <property type="evidence" value="ECO:0007669"/>
    <property type="project" value="UniProtKB-KW"/>
</dbReference>
<dbReference type="EC" id="2.7.1.191" evidence="5"/>
<evidence type="ECO:0000256" key="2">
    <source>
        <dbReference type="ARBA" id="ARBA00004236"/>
    </source>
</evidence>
<dbReference type="GO" id="GO:0005886">
    <property type="term" value="C:plasma membrane"/>
    <property type="evidence" value="ECO:0007669"/>
    <property type="project" value="UniProtKB-SubCell"/>
</dbReference>
<dbReference type="SUPFAM" id="SSF53062">
    <property type="entry name" value="PTS system fructose IIA component-like"/>
    <property type="match status" value="1"/>
</dbReference>
<accession>A0A2I1M342</accession>
<evidence type="ECO:0000256" key="15">
    <source>
        <dbReference type="ARBA" id="ARBA00023136"/>
    </source>
</evidence>
<dbReference type="PANTHER" id="PTHR33799:SF1">
    <property type="entry name" value="PTS SYSTEM MANNOSE-SPECIFIC EIIAB COMPONENT-RELATED"/>
    <property type="match status" value="1"/>
</dbReference>
<evidence type="ECO:0000256" key="5">
    <source>
        <dbReference type="ARBA" id="ARBA00011929"/>
    </source>
</evidence>
<evidence type="ECO:0000256" key="10">
    <source>
        <dbReference type="ARBA" id="ARBA00022553"/>
    </source>
</evidence>
<dbReference type="Pfam" id="PF03830">
    <property type="entry name" value="PTSIIB_sorb"/>
    <property type="match status" value="1"/>
</dbReference>
<keyword evidence="7" id="KW-0813">Transport</keyword>
<evidence type="ECO:0000256" key="13">
    <source>
        <dbReference type="ARBA" id="ARBA00022683"/>
    </source>
</evidence>
<dbReference type="Pfam" id="PF03610">
    <property type="entry name" value="EIIA-man"/>
    <property type="match status" value="1"/>
</dbReference>
<keyword evidence="22" id="KW-1185">Reference proteome</keyword>
<dbReference type="InterPro" id="IPR051471">
    <property type="entry name" value="Bacterial_PTS_sugar_comp"/>
</dbReference>
<feature type="domain" description="PTS EIIB type-4" evidence="20">
    <location>
        <begin position="172"/>
        <end position="337"/>
    </location>
</feature>
<dbReference type="PROSITE" id="PS51096">
    <property type="entry name" value="PTS_EIIA_TYPE_4"/>
    <property type="match status" value="1"/>
</dbReference>
<keyword evidence="9" id="KW-0963">Cytoplasm</keyword>
<evidence type="ECO:0000256" key="11">
    <source>
        <dbReference type="ARBA" id="ARBA00022597"/>
    </source>
</evidence>
<dbReference type="InterPro" id="IPR036662">
    <property type="entry name" value="PTS_EIIA_man-typ_sf"/>
</dbReference>
<dbReference type="RefSeq" id="WP_101541036.1">
    <property type="nucleotide sequence ID" value="NZ_CALTZC010000001.1"/>
</dbReference>
<reference evidence="21 22" key="1">
    <citation type="submission" date="2017-12" db="EMBL/GenBank/DDBJ databases">
        <title>Phylogenetic diversity of female urinary microbiome.</title>
        <authorList>
            <person name="Thomas-White K."/>
            <person name="Wolfe A.J."/>
        </authorList>
    </citation>
    <scope>NUCLEOTIDE SEQUENCE [LARGE SCALE GENOMIC DNA]</scope>
    <source>
        <strain evidence="21 22">UMB0119</strain>
    </source>
</reference>
<feature type="domain" description="PTS EIIA type-4" evidence="19">
    <location>
        <begin position="1"/>
        <end position="125"/>
    </location>
</feature>
<keyword evidence="15" id="KW-0472">Membrane</keyword>
<organism evidence="21 22">
    <name type="scientific">Anaerococcus octavius</name>
    <dbReference type="NCBI Taxonomy" id="54007"/>
    <lineage>
        <taxon>Bacteria</taxon>
        <taxon>Bacillati</taxon>
        <taxon>Bacillota</taxon>
        <taxon>Tissierellia</taxon>
        <taxon>Tissierellales</taxon>
        <taxon>Peptoniphilaceae</taxon>
        <taxon>Anaerococcus</taxon>
    </lineage>
</organism>
<evidence type="ECO:0000256" key="8">
    <source>
        <dbReference type="ARBA" id="ARBA00022475"/>
    </source>
</evidence>
<comment type="catalytic activity">
    <reaction evidence="1">
        <text>D-mannose(out) + N(pros)-phospho-L-histidyl-[protein] = D-mannose 6-phosphate(in) + L-histidyl-[protein]</text>
        <dbReference type="Rhea" id="RHEA:49232"/>
        <dbReference type="Rhea" id="RHEA-COMP:9745"/>
        <dbReference type="Rhea" id="RHEA-COMP:9746"/>
        <dbReference type="ChEBI" id="CHEBI:4208"/>
        <dbReference type="ChEBI" id="CHEBI:29979"/>
        <dbReference type="ChEBI" id="CHEBI:58735"/>
        <dbReference type="ChEBI" id="CHEBI:64837"/>
        <dbReference type="EC" id="2.7.1.191"/>
    </reaction>
</comment>
<evidence type="ECO:0000259" key="20">
    <source>
        <dbReference type="PROSITE" id="PS51101"/>
    </source>
</evidence>
<protein>
    <recommendedName>
        <fullName evidence="6">PTS system mannose-specific EIIAB component</fullName>
        <ecNumber evidence="5">2.7.1.191</ecNumber>
    </recommendedName>
    <alternativeName>
        <fullName evidence="18">EIIAB-Man</fullName>
    </alternativeName>
    <alternativeName>
        <fullName evidence="17">EIII-Man</fullName>
    </alternativeName>
</protein>
<keyword evidence="11" id="KW-0762">Sugar transport</keyword>
<keyword evidence="14" id="KW-0418">Kinase</keyword>
<comment type="subunit">
    <text evidence="4">Homodimer.</text>
</comment>
<gene>
    <name evidence="21" type="ORF">CYJ34_09420</name>
</gene>
<evidence type="ECO:0000256" key="1">
    <source>
        <dbReference type="ARBA" id="ARBA00000514"/>
    </source>
</evidence>
<evidence type="ECO:0000313" key="22">
    <source>
        <dbReference type="Proteomes" id="UP000234335"/>
    </source>
</evidence>
<dbReference type="GO" id="GO:0008982">
    <property type="term" value="F:protein-N(PI)-phosphohistidine-sugar phosphotransferase activity"/>
    <property type="evidence" value="ECO:0007669"/>
    <property type="project" value="InterPro"/>
</dbReference>
<evidence type="ECO:0000313" key="21">
    <source>
        <dbReference type="EMBL" id="PKZ14543.1"/>
    </source>
</evidence>
<evidence type="ECO:0000256" key="18">
    <source>
        <dbReference type="ARBA" id="ARBA00032197"/>
    </source>
</evidence>
<name>A0A2I1M342_9FIRM</name>
<evidence type="ECO:0000256" key="14">
    <source>
        <dbReference type="ARBA" id="ARBA00022777"/>
    </source>
</evidence>
<dbReference type="PROSITE" id="PS51101">
    <property type="entry name" value="PTS_EIIB_TYPE_4"/>
    <property type="match status" value="1"/>
</dbReference>
<dbReference type="CDD" id="cd00006">
    <property type="entry name" value="PTS_IIA_man"/>
    <property type="match status" value="1"/>
</dbReference>
<dbReference type="EMBL" id="PKGS01000013">
    <property type="protein sequence ID" value="PKZ14543.1"/>
    <property type="molecule type" value="Genomic_DNA"/>
</dbReference>
<keyword evidence="12" id="KW-0808">Transferase</keyword>
<comment type="function">
    <text evidence="16">The phosphoenolpyruvate-dependent sugar phosphotransferase system (sugar PTS), a major carbohydrate active transport system, catalyzes the phosphorylation of incoming sugar substrates concomitantly with their translocation across the cell membrane. The enzyme II ManXYZ PTS system is involved in mannose transport.</text>
</comment>
<dbReference type="InterPro" id="IPR004701">
    <property type="entry name" value="PTS_EIIA_man-typ"/>
</dbReference>
<dbReference type="InterPro" id="IPR036667">
    <property type="entry name" value="PTS_IIB_sorbose-sp_sf"/>
</dbReference>